<dbReference type="PANTHER" id="PTHR12815">
    <property type="entry name" value="SORTING AND ASSEMBLY MACHINERY SAMM50 PROTEIN FAMILY MEMBER"/>
    <property type="match status" value="1"/>
</dbReference>
<dbReference type="InterPro" id="IPR000184">
    <property type="entry name" value="Bac_surfAg_D15"/>
</dbReference>
<comment type="caution">
    <text evidence="7">The sequence shown here is derived from an EMBL/GenBank/DDBJ whole genome shotgun (WGS) entry which is preliminary data.</text>
</comment>
<keyword evidence="8" id="KW-1185">Reference proteome</keyword>
<sequence>MQAGRGQVVSEHCKHGGCKLFKTPRIQQPSHGSVLRKSAKQSTTQPRRERPSHLAASASASNDSSHHASQPELRQSFPAWSAAALTAAVPAAVLVAAALPAHAECDNGGGSNCNGGGGGDGGGDGSSGSGGKSRQHLFDVADDDDDDDDDDEEEGEEEEEEEEEGEEEEGDEDEEEDEEEISPAGQESQPLDAELGESFFCKKMFVSGLRSAPGVPTEEDLFAALDCQPGFNCTRQELTKDLQALVKTGLFETVDARVKPLGKNQAQVEFVVKERKYKPITSVKIVGHKCNRRDLMIPADQEEQIMKELKRTGATDLETMGILRTMTEGWYQERGFPFGYVTSYNGFESGDVEVSICEGKIGSVDVVYVDDSGNPVVGRNETPKDVVLSSSPFRKGAAYNTEDGRKALRDIFGMGLFDNVQVVPKQNMQNETRIDVEVMVKERPMKTADLQLEWSLAKGDSGKPTLVTPLPGGSLTFEDRNFMRKGRTITAEVQAQSFLQPADDLTYRIDYKHPNIRGSDDPNKTQGNISIFNSRKLSGVFAGSSGSEEVPPVWVDRAGAKVGITETYTRNSRASLGLVVEEVTVQDENGSRLSRGQRASPDGQLLSDGPPTTFSDSGRDRVAFLQGTLMRDTTYFLNSAPLGARDVFQVDQGFGLGSGNPIFNRHQASCTRFLQLPVLQPVPGSTTPPASLILHARYGGAVGDLASYDCFTLGGPHSVRGYNVGELATCRRFVEGSAEVRLPLLNRQVFAFYEMGSDLGSSHLVKGNPTEYFRRAGSGSSYGAGVKLGAVRAEYATDNNSGKGALFLRYGERY</sequence>
<gene>
    <name evidence="7" type="ORF">WJX74_005726</name>
</gene>
<keyword evidence="2" id="KW-0472">Membrane</keyword>
<reference evidence="7 8" key="1">
    <citation type="journal article" date="2024" name="Nat. Commun.">
        <title>Phylogenomics reveals the evolutionary origins of lichenization in chlorophyte algae.</title>
        <authorList>
            <person name="Puginier C."/>
            <person name="Libourel C."/>
            <person name="Otte J."/>
            <person name="Skaloud P."/>
            <person name="Haon M."/>
            <person name="Grisel S."/>
            <person name="Petersen M."/>
            <person name="Berrin J.G."/>
            <person name="Delaux P.M."/>
            <person name="Dal Grande F."/>
            <person name="Keller J."/>
        </authorList>
    </citation>
    <scope>NUCLEOTIDE SEQUENCE [LARGE SCALE GENOMIC DNA]</scope>
    <source>
        <strain evidence="7 8">SAG 2145</strain>
    </source>
</reference>
<evidence type="ECO:0000256" key="3">
    <source>
        <dbReference type="ARBA" id="ARBA00024013"/>
    </source>
</evidence>
<dbReference type="Proteomes" id="UP001438707">
    <property type="component" value="Unassembled WGS sequence"/>
</dbReference>
<feature type="region of interest" description="Disordered" evidence="4">
    <location>
        <begin position="20"/>
        <end position="73"/>
    </location>
</feature>
<dbReference type="Pfam" id="PF01103">
    <property type="entry name" value="Omp85"/>
    <property type="match status" value="1"/>
</dbReference>
<dbReference type="EMBL" id="JALJOS010000001">
    <property type="protein sequence ID" value="KAK9844703.1"/>
    <property type="molecule type" value="Genomic_DNA"/>
</dbReference>
<evidence type="ECO:0000313" key="8">
    <source>
        <dbReference type="Proteomes" id="UP001438707"/>
    </source>
</evidence>
<feature type="domain" description="Bacterial surface antigen (D15)" evidence="5">
    <location>
        <begin position="481"/>
        <end position="788"/>
    </location>
</feature>
<dbReference type="GO" id="GO:0009707">
    <property type="term" value="C:chloroplast outer membrane"/>
    <property type="evidence" value="ECO:0007669"/>
    <property type="project" value="UniProtKB-SubCell"/>
</dbReference>
<dbReference type="Gene3D" id="3.10.20.310">
    <property type="entry name" value="membrane protein fhac"/>
    <property type="match status" value="2"/>
</dbReference>
<feature type="compositionally biased region" description="Acidic residues" evidence="4">
    <location>
        <begin position="140"/>
        <end position="181"/>
    </location>
</feature>
<dbReference type="InterPro" id="IPR039910">
    <property type="entry name" value="D15-like"/>
</dbReference>
<keyword evidence="1" id="KW-0934">Plastid</keyword>
<feature type="region of interest" description="Disordered" evidence="4">
    <location>
        <begin position="587"/>
        <end position="618"/>
    </location>
</feature>
<evidence type="ECO:0000256" key="4">
    <source>
        <dbReference type="SAM" id="MobiDB-lite"/>
    </source>
</evidence>
<dbReference type="AlphaFoldDB" id="A0AAW1SEM1"/>
<keyword evidence="1" id="KW-1002">Plastid outer membrane</keyword>
<feature type="domain" description="Toc75-like POTRA" evidence="6">
    <location>
        <begin position="379"/>
        <end position="442"/>
    </location>
</feature>
<accession>A0AAW1SEM1</accession>
<evidence type="ECO:0000256" key="2">
    <source>
        <dbReference type="ARBA" id="ARBA00023136"/>
    </source>
</evidence>
<name>A0AAW1SEM1_9CHLO</name>
<dbReference type="PANTHER" id="PTHR12815:SF42">
    <property type="entry name" value="BACTERIAL SURFACE ANTIGEN (D15) DOMAIN-CONTAINING PROTEIN"/>
    <property type="match status" value="1"/>
</dbReference>
<feature type="region of interest" description="Disordered" evidence="4">
    <location>
        <begin position="116"/>
        <end position="190"/>
    </location>
</feature>
<dbReference type="InterPro" id="IPR057354">
    <property type="entry name" value="POTRA1_3_Toc75"/>
</dbReference>
<feature type="compositionally biased region" description="Low complexity" evidence="4">
    <location>
        <begin position="53"/>
        <end position="63"/>
    </location>
</feature>
<proteinExistence type="predicted"/>
<evidence type="ECO:0000256" key="1">
    <source>
        <dbReference type="ARBA" id="ARBA00022805"/>
    </source>
</evidence>
<dbReference type="Gene3D" id="2.40.160.50">
    <property type="entry name" value="membrane protein fhac: a member of the omp85/tpsb transporter family"/>
    <property type="match status" value="1"/>
</dbReference>
<evidence type="ECO:0000259" key="6">
    <source>
        <dbReference type="Pfam" id="PF25282"/>
    </source>
</evidence>
<comment type="subcellular location">
    <subcellularLocation>
        <location evidence="3">Plastid</location>
        <location evidence="3">Chloroplast outer membrane</location>
    </subcellularLocation>
</comment>
<evidence type="ECO:0008006" key="9">
    <source>
        <dbReference type="Google" id="ProtNLM"/>
    </source>
</evidence>
<protein>
    <recommendedName>
        <fullName evidence="9">Bacterial surface antigen (D15) domain-containing protein</fullName>
    </recommendedName>
</protein>
<evidence type="ECO:0000259" key="5">
    <source>
        <dbReference type="Pfam" id="PF01103"/>
    </source>
</evidence>
<evidence type="ECO:0000313" key="7">
    <source>
        <dbReference type="EMBL" id="KAK9844703.1"/>
    </source>
</evidence>
<dbReference type="Pfam" id="PF25282">
    <property type="entry name" value="POTRA1_3_Toc75"/>
    <property type="match status" value="1"/>
</dbReference>
<organism evidence="7 8">
    <name type="scientific">Apatococcus lobatus</name>
    <dbReference type="NCBI Taxonomy" id="904363"/>
    <lineage>
        <taxon>Eukaryota</taxon>
        <taxon>Viridiplantae</taxon>
        <taxon>Chlorophyta</taxon>
        <taxon>core chlorophytes</taxon>
        <taxon>Trebouxiophyceae</taxon>
        <taxon>Chlorellales</taxon>
        <taxon>Chlorellaceae</taxon>
        <taxon>Apatococcus</taxon>
    </lineage>
</organism>
<feature type="compositionally biased region" description="Gly residues" evidence="4">
    <location>
        <begin position="116"/>
        <end position="131"/>
    </location>
</feature>